<feature type="compositionally biased region" description="Basic and acidic residues" evidence="1">
    <location>
        <begin position="33"/>
        <end position="42"/>
    </location>
</feature>
<feature type="region of interest" description="Disordered" evidence="1">
    <location>
        <begin position="1"/>
        <end position="69"/>
    </location>
</feature>
<dbReference type="AlphaFoldDB" id="A0A6D2JJM7"/>
<accession>A0A6D2JJM7</accession>
<dbReference type="EMBL" id="CACVBM020001241">
    <property type="protein sequence ID" value="CAA7041283.1"/>
    <property type="molecule type" value="Genomic_DNA"/>
</dbReference>
<gene>
    <name evidence="2" type="ORF">MERR_LOCUS28518</name>
</gene>
<name>A0A6D2JJM7_9BRAS</name>
<protein>
    <submittedName>
        <fullName evidence="2">Uncharacterized protein</fullName>
    </submittedName>
</protein>
<organism evidence="2 3">
    <name type="scientific">Microthlaspi erraticum</name>
    <dbReference type="NCBI Taxonomy" id="1685480"/>
    <lineage>
        <taxon>Eukaryota</taxon>
        <taxon>Viridiplantae</taxon>
        <taxon>Streptophyta</taxon>
        <taxon>Embryophyta</taxon>
        <taxon>Tracheophyta</taxon>
        <taxon>Spermatophyta</taxon>
        <taxon>Magnoliopsida</taxon>
        <taxon>eudicotyledons</taxon>
        <taxon>Gunneridae</taxon>
        <taxon>Pentapetalae</taxon>
        <taxon>rosids</taxon>
        <taxon>malvids</taxon>
        <taxon>Brassicales</taxon>
        <taxon>Brassicaceae</taxon>
        <taxon>Coluteocarpeae</taxon>
        <taxon>Microthlaspi</taxon>
    </lineage>
</organism>
<keyword evidence="3" id="KW-1185">Reference proteome</keyword>
<comment type="caution">
    <text evidence="2">The sequence shown here is derived from an EMBL/GenBank/DDBJ whole genome shotgun (WGS) entry which is preliminary data.</text>
</comment>
<feature type="compositionally biased region" description="Low complexity" evidence="1">
    <location>
        <begin position="43"/>
        <end position="53"/>
    </location>
</feature>
<evidence type="ECO:0000256" key="1">
    <source>
        <dbReference type="SAM" id="MobiDB-lite"/>
    </source>
</evidence>
<evidence type="ECO:0000313" key="3">
    <source>
        <dbReference type="Proteomes" id="UP000467841"/>
    </source>
</evidence>
<sequence length="104" mass="11470">MVNSKENTPTGSPSRSEGHLSDDLPPPTIDKSLPTEDRDKSVPPRSQSTSPRRSPSPRKGESDRGIRSSPFLSLILQVHRSEVVNGYRTQGPDCTLQTMRLRSS</sequence>
<dbReference type="Proteomes" id="UP000467841">
    <property type="component" value="Unassembled WGS sequence"/>
</dbReference>
<feature type="compositionally biased region" description="Polar residues" evidence="1">
    <location>
        <begin position="1"/>
        <end position="15"/>
    </location>
</feature>
<evidence type="ECO:0000313" key="2">
    <source>
        <dbReference type="EMBL" id="CAA7041283.1"/>
    </source>
</evidence>
<proteinExistence type="predicted"/>
<reference evidence="2" key="1">
    <citation type="submission" date="2020-01" db="EMBL/GenBank/DDBJ databases">
        <authorList>
            <person name="Mishra B."/>
        </authorList>
    </citation>
    <scope>NUCLEOTIDE SEQUENCE [LARGE SCALE GENOMIC DNA]</scope>
</reference>